<dbReference type="Pfam" id="PF05598">
    <property type="entry name" value="DUF772"/>
    <property type="match status" value="1"/>
</dbReference>
<dbReference type="OrthoDB" id="1706305at2"/>
<keyword evidence="3" id="KW-1185">Reference proteome</keyword>
<dbReference type="AlphaFoldDB" id="A0A2T0B279"/>
<gene>
    <name evidence="2" type="ORF">CLLU_36830</name>
</gene>
<dbReference type="InterPro" id="IPR008490">
    <property type="entry name" value="Transposase_InsH_N"/>
</dbReference>
<reference evidence="2 3" key="1">
    <citation type="submission" date="2018-03" db="EMBL/GenBank/DDBJ databases">
        <title>Genome sequence of Clostridium luticellarii DSM 29923.</title>
        <authorList>
            <person name="Poehlein A."/>
            <person name="Daniel R."/>
        </authorList>
    </citation>
    <scope>NUCLEOTIDE SEQUENCE [LARGE SCALE GENOMIC DNA]</scope>
    <source>
        <strain evidence="2 3">DSM 29923</strain>
    </source>
</reference>
<accession>A0A2T0B279</accession>
<name>A0A2T0B279_9CLOT</name>
<evidence type="ECO:0000313" key="2">
    <source>
        <dbReference type="EMBL" id="PRR78011.1"/>
    </source>
</evidence>
<feature type="domain" description="Transposase InsH N-terminal" evidence="1">
    <location>
        <begin position="19"/>
        <end position="112"/>
    </location>
</feature>
<comment type="caution">
    <text evidence="2">The sequence shown here is derived from an EMBL/GenBank/DDBJ whole genome shotgun (WGS) entry which is preliminary data.</text>
</comment>
<sequence length="485" mass="55679">MITYKQLSLADIFSDCKEKFQNNKPQFLSLLENTINLDDLVPISFINHFYAPTGRPRKYKLYSMLRALILQRIFSIPKDSLLIIFLKYSQELRDFCGFLKVPDASKFTRFKQDFILDLQLMFDNLVDITEPICQQINKKLASMTIFDTSGIEAFVTENNPKYANRIIKQLKTFKKLNGLGDSYDPYKAAYGAMPSHANANPAVQQMYINGHFCYAFKFGLVTNGLGIVRNISFYNKNFLKAHPDIVVEKKSNSPDEDKSLADAKALIPVLKDFLKKHPMINPKIFLGDAAFDSIEIYSCLLQKLKFEKAYIPLKTKIVSEESDCPLNEDAVPCCPHDHSLPMKRESSKSHLRSGIPTMKFVCPKMKWVYNKETKKSKRKTFCEDPCTKSSCGRMFYIYPEKNLRAYPGTVRGSQEWNCTYKIRSAIEKSIENFKHSCCIAERRTQNEKTLHADLLLAGITQLITAVIANKIHRHEYIKSLKPLIA</sequence>
<organism evidence="2 3">
    <name type="scientific">Clostridium luticellarii</name>
    <dbReference type="NCBI Taxonomy" id="1691940"/>
    <lineage>
        <taxon>Bacteria</taxon>
        <taxon>Bacillati</taxon>
        <taxon>Bacillota</taxon>
        <taxon>Clostridia</taxon>
        <taxon>Eubacteriales</taxon>
        <taxon>Clostridiaceae</taxon>
        <taxon>Clostridium</taxon>
    </lineage>
</organism>
<evidence type="ECO:0000259" key="1">
    <source>
        <dbReference type="Pfam" id="PF05598"/>
    </source>
</evidence>
<evidence type="ECO:0000313" key="3">
    <source>
        <dbReference type="Proteomes" id="UP000237798"/>
    </source>
</evidence>
<protein>
    <recommendedName>
        <fullName evidence="1">Transposase InsH N-terminal domain-containing protein</fullName>
    </recommendedName>
</protein>
<dbReference type="Proteomes" id="UP000237798">
    <property type="component" value="Unassembled WGS sequence"/>
</dbReference>
<dbReference type="EMBL" id="PVXP01000143">
    <property type="protein sequence ID" value="PRR78011.1"/>
    <property type="molecule type" value="Genomic_DNA"/>
</dbReference>
<proteinExistence type="predicted"/>